<accession>A0A0B7A8E6</accession>
<gene>
    <name evidence="1" type="primary">ORF99303</name>
</gene>
<reference evidence="1" key="1">
    <citation type="submission" date="2014-12" db="EMBL/GenBank/DDBJ databases">
        <title>Insight into the proteome of Arion vulgaris.</title>
        <authorList>
            <person name="Aradska J."/>
            <person name="Bulat T."/>
            <person name="Smidak R."/>
            <person name="Sarate P."/>
            <person name="Gangsoo J."/>
            <person name="Sialana F."/>
            <person name="Bilban M."/>
            <person name="Lubec G."/>
        </authorList>
    </citation>
    <scope>NUCLEOTIDE SEQUENCE</scope>
    <source>
        <tissue evidence="1">Skin</tissue>
    </source>
</reference>
<evidence type="ECO:0000313" key="1">
    <source>
        <dbReference type="EMBL" id="CEK76276.1"/>
    </source>
</evidence>
<proteinExistence type="predicted"/>
<organism evidence="1">
    <name type="scientific">Arion vulgaris</name>
    <dbReference type="NCBI Taxonomy" id="1028688"/>
    <lineage>
        <taxon>Eukaryota</taxon>
        <taxon>Metazoa</taxon>
        <taxon>Spiralia</taxon>
        <taxon>Lophotrochozoa</taxon>
        <taxon>Mollusca</taxon>
        <taxon>Gastropoda</taxon>
        <taxon>Heterobranchia</taxon>
        <taxon>Euthyneura</taxon>
        <taxon>Panpulmonata</taxon>
        <taxon>Eupulmonata</taxon>
        <taxon>Stylommatophora</taxon>
        <taxon>Helicina</taxon>
        <taxon>Arionoidea</taxon>
        <taxon>Arionidae</taxon>
        <taxon>Arion</taxon>
    </lineage>
</organism>
<name>A0A0B7A8E6_9EUPU</name>
<protein>
    <submittedName>
        <fullName evidence="1">Uncharacterized protein</fullName>
    </submittedName>
</protein>
<dbReference type="AlphaFoldDB" id="A0A0B7A8E6"/>
<dbReference type="EMBL" id="HACG01029411">
    <property type="protein sequence ID" value="CEK76276.1"/>
    <property type="molecule type" value="Transcribed_RNA"/>
</dbReference>
<sequence>MQEKTVALKTKGDGFTSMHRVSPSCYVSVSINDTPPAECCTKHKLLQQS</sequence>